<dbReference type="InterPro" id="IPR013106">
    <property type="entry name" value="Ig_V-set"/>
</dbReference>
<keyword evidence="6" id="KW-1279">T cell receptor</keyword>
<evidence type="ECO:0000313" key="9">
    <source>
        <dbReference type="RefSeq" id="XP_008587019.1"/>
    </source>
</evidence>
<feature type="domain" description="Ig-like" evidence="7">
    <location>
        <begin position="42"/>
        <end position="134"/>
    </location>
</feature>
<keyword evidence="1" id="KW-0732">Signal</keyword>
<sequence length="278" mass="30906">MWWNCFQKRCPEKSLVLSHSWDMQLTLISVLMMLFTLRGTRAQTVTQPEDHVSVSEGFPVQLKCNYSYSGSPVLFWYVQYPKQGPQLLLKHISGESIKGFTAELNKGEASFHMRKSSAQEEDSATYYCALSDTSLHTAFLFNMGTSSIIVGSAGSQDQCRVNSQQEGNPQILSIQEGDNATMNCSYKMSTDNLQWYRQDSGRGPALLILIRSNEREKHSGRLRATLDISTKSSSLSIMASQVSDTAAYFCATNARCSPDTCSPYTNPAKLPLKRTSSG</sequence>
<dbReference type="RefSeq" id="XP_008587019.1">
    <property type="nucleotide sequence ID" value="XM_008588797.1"/>
</dbReference>
<evidence type="ECO:0000256" key="4">
    <source>
        <dbReference type="ARBA" id="ARBA00023170"/>
    </source>
</evidence>
<evidence type="ECO:0000256" key="3">
    <source>
        <dbReference type="ARBA" id="ARBA00023130"/>
    </source>
</evidence>
<dbReference type="Proteomes" id="UP000694923">
    <property type="component" value="Unplaced"/>
</dbReference>
<protein>
    <submittedName>
        <fullName evidence="9">Uncharacterized protein LOC103604227</fullName>
    </submittedName>
</protein>
<evidence type="ECO:0000256" key="6">
    <source>
        <dbReference type="ARBA" id="ARBA00043266"/>
    </source>
</evidence>
<keyword evidence="2" id="KW-0391">Immunity</keyword>
<dbReference type="SMART" id="SM00409">
    <property type="entry name" value="IG"/>
    <property type="match status" value="2"/>
</dbReference>
<dbReference type="Gene3D" id="2.60.40.10">
    <property type="entry name" value="Immunoglobulins"/>
    <property type="match status" value="2"/>
</dbReference>
<dbReference type="PANTHER" id="PTHR19367">
    <property type="entry name" value="T-CELL RECEPTOR ALPHA CHAIN V REGION"/>
    <property type="match status" value="1"/>
</dbReference>
<keyword evidence="5" id="KW-0393">Immunoglobulin domain</keyword>
<dbReference type="InterPro" id="IPR003599">
    <property type="entry name" value="Ig_sub"/>
</dbReference>
<dbReference type="Pfam" id="PF07686">
    <property type="entry name" value="V-set"/>
    <property type="match status" value="2"/>
</dbReference>
<keyword evidence="3" id="KW-1064">Adaptive immunity</keyword>
<dbReference type="InterPro" id="IPR051287">
    <property type="entry name" value="TCR_variable_region"/>
</dbReference>
<dbReference type="PANTHER" id="PTHR19367:SF18">
    <property type="entry name" value="T CELL RECEPTOR ALPHA VARIABLE 16"/>
    <property type="match status" value="1"/>
</dbReference>
<feature type="domain" description="Ig-like" evidence="7">
    <location>
        <begin position="174"/>
        <end position="250"/>
    </location>
</feature>
<evidence type="ECO:0000259" key="7">
    <source>
        <dbReference type="PROSITE" id="PS50835"/>
    </source>
</evidence>
<name>A0ABM0S2C8_GALVR</name>
<gene>
    <name evidence="9" type="primary">LOC103604227</name>
</gene>
<proteinExistence type="predicted"/>
<keyword evidence="4" id="KW-0675">Receptor</keyword>
<dbReference type="PROSITE" id="PS50835">
    <property type="entry name" value="IG_LIKE"/>
    <property type="match status" value="2"/>
</dbReference>
<evidence type="ECO:0000256" key="2">
    <source>
        <dbReference type="ARBA" id="ARBA00022859"/>
    </source>
</evidence>
<evidence type="ECO:0000313" key="8">
    <source>
        <dbReference type="Proteomes" id="UP000694923"/>
    </source>
</evidence>
<keyword evidence="8" id="KW-1185">Reference proteome</keyword>
<dbReference type="InterPro" id="IPR007110">
    <property type="entry name" value="Ig-like_dom"/>
</dbReference>
<dbReference type="SUPFAM" id="SSF48726">
    <property type="entry name" value="Immunoglobulin"/>
    <property type="match status" value="2"/>
</dbReference>
<evidence type="ECO:0000256" key="1">
    <source>
        <dbReference type="ARBA" id="ARBA00022729"/>
    </source>
</evidence>
<dbReference type="SMART" id="SM00406">
    <property type="entry name" value="IGv"/>
    <property type="match status" value="2"/>
</dbReference>
<dbReference type="GeneID" id="103604227"/>
<organism evidence="8 9">
    <name type="scientific">Galeopterus variegatus</name>
    <name type="common">Malayan flying lemur</name>
    <name type="synonym">Cynocephalus variegatus</name>
    <dbReference type="NCBI Taxonomy" id="482537"/>
    <lineage>
        <taxon>Eukaryota</taxon>
        <taxon>Metazoa</taxon>
        <taxon>Chordata</taxon>
        <taxon>Craniata</taxon>
        <taxon>Vertebrata</taxon>
        <taxon>Euteleostomi</taxon>
        <taxon>Mammalia</taxon>
        <taxon>Eutheria</taxon>
        <taxon>Euarchontoglires</taxon>
        <taxon>Dermoptera</taxon>
        <taxon>Cynocephalidae</taxon>
        <taxon>Galeopterus</taxon>
    </lineage>
</organism>
<dbReference type="InterPro" id="IPR013783">
    <property type="entry name" value="Ig-like_fold"/>
</dbReference>
<evidence type="ECO:0000256" key="5">
    <source>
        <dbReference type="ARBA" id="ARBA00023319"/>
    </source>
</evidence>
<reference evidence="9" key="1">
    <citation type="submission" date="2025-08" db="UniProtKB">
        <authorList>
            <consortium name="RefSeq"/>
        </authorList>
    </citation>
    <scope>IDENTIFICATION</scope>
</reference>
<accession>A0ABM0S2C8</accession>
<dbReference type="InterPro" id="IPR036179">
    <property type="entry name" value="Ig-like_dom_sf"/>
</dbReference>